<dbReference type="RefSeq" id="XP_009047100.1">
    <property type="nucleotide sequence ID" value="XM_009048852.1"/>
</dbReference>
<keyword evidence="3 7" id="KW-1133">Transmembrane helix</keyword>
<dbReference type="AlphaFoldDB" id="V4B8B0"/>
<dbReference type="InterPro" id="IPR036249">
    <property type="entry name" value="Thioredoxin-like_sf"/>
</dbReference>
<evidence type="ECO:0000256" key="3">
    <source>
        <dbReference type="ARBA" id="ARBA00022989"/>
    </source>
</evidence>
<dbReference type="InterPro" id="IPR017937">
    <property type="entry name" value="Thioredoxin_CS"/>
</dbReference>
<dbReference type="GeneID" id="20245891"/>
<dbReference type="Pfam" id="PF13848">
    <property type="entry name" value="Thioredoxin_6"/>
    <property type="match status" value="1"/>
</dbReference>
<dbReference type="Pfam" id="PF00085">
    <property type="entry name" value="Thioredoxin"/>
    <property type="match status" value="1"/>
</dbReference>
<evidence type="ECO:0000313" key="10">
    <source>
        <dbReference type="Proteomes" id="UP000030746"/>
    </source>
</evidence>
<evidence type="ECO:0000259" key="8">
    <source>
        <dbReference type="PROSITE" id="PS51352"/>
    </source>
</evidence>
<evidence type="ECO:0000256" key="7">
    <source>
        <dbReference type="SAM" id="Phobius"/>
    </source>
</evidence>
<dbReference type="OrthoDB" id="74910at2759"/>
<feature type="domain" description="Thioredoxin" evidence="8">
    <location>
        <begin position="1"/>
        <end position="94"/>
    </location>
</feature>
<feature type="compositionally biased region" description="Acidic residues" evidence="6">
    <location>
        <begin position="383"/>
        <end position="392"/>
    </location>
</feature>
<dbReference type="PRINTS" id="PR00421">
    <property type="entry name" value="THIOREDOXIN"/>
</dbReference>
<evidence type="ECO:0000256" key="5">
    <source>
        <dbReference type="ARBA" id="ARBA00045246"/>
    </source>
</evidence>
<dbReference type="PANTHER" id="PTHR46426">
    <property type="entry name" value="PROTEIN DISULFIDE-ISOMERASE TMX3"/>
    <property type="match status" value="1"/>
</dbReference>
<dbReference type="Proteomes" id="UP000030746">
    <property type="component" value="Unassembled WGS sequence"/>
</dbReference>
<dbReference type="InterPro" id="IPR013766">
    <property type="entry name" value="Thioredoxin_domain"/>
</dbReference>
<evidence type="ECO:0000313" key="9">
    <source>
        <dbReference type="EMBL" id="ESP01942.1"/>
    </source>
</evidence>
<reference evidence="9 10" key="1">
    <citation type="journal article" date="2013" name="Nature">
        <title>Insights into bilaterian evolution from three spiralian genomes.</title>
        <authorList>
            <person name="Simakov O."/>
            <person name="Marletaz F."/>
            <person name="Cho S.J."/>
            <person name="Edsinger-Gonzales E."/>
            <person name="Havlak P."/>
            <person name="Hellsten U."/>
            <person name="Kuo D.H."/>
            <person name="Larsson T."/>
            <person name="Lv J."/>
            <person name="Arendt D."/>
            <person name="Savage R."/>
            <person name="Osoegawa K."/>
            <person name="de Jong P."/>
            <person name="Grimwood J."/>
            <person name="Chapman J.A."/>
            <person name="Shapiro H."/>
            <person name="Aerts A."/>
            <person name="Otillar R.P."/>
            <person name="Terry A.Y."/>
            <person name="Boore J.L."/>
            <person name="Grigoriev I.V."/>
            <person name="Lindberg D.R."/>
            <person name="Seaver E.C."/>
            <person name="Weisblat D.A."/>
            <person name="Putnam N.H."/>
            <person name="Rokhsar D.S."/>
        </authorList>
    </citation>
    <scope>NUCLEOTIDE SEQUENCE [LARGE SCALE GENOMIC DNA]</scope>
</reference>
<dbReference type="SUPFAM" id="SSF52833">
    <property type="entry name" value="Thioredoxin-like"/>
    <property type="match status" value="1"/>
</dbReference>
<dbReference type="EMBL" id="KB200329">
    <property type="protein sequence ID" value="ESP01942.1"/>
    <property type="molecule type" value="Genomic_DNA"/>
</dbReference>
<dbReference type="PANTHER" id="PTHR46426:SF1">
    <property type="entry name" value="PROTEIN DISULFIDE-ISOMERASE TMX3"/>
    <property type="match status" value="1"/>
</dbReference>
<name>V4B8B0_LOTGI</name>
<feature type="compositionally biased region" description="Basic and acidic residues" evidence="6">
    <location>
        <begin position="408"/>
        <end position="422"/>
    </location>
</feature>
<evidence type="ECO:0000256" key="2">
    <source>
        <dbReference type="ARBA" id="ARBA00022692"/>
    </source>
</evidence>
<dbReference type="CTD" id="20245891"/>
<keyword evidence="4 7" id="KW-0472">Membrane</keyword>
<dbReference type="InterPro" id="IPR052250">
    <property type="entry name" value="PDI_TMX3"/>
</dbReference>
<organism evidence="9 10">
    <name type="scientific">Lottia gigantea</name>
    <name type="common">Giant owl limpet</name>
    <dbReference type="NCBI Taxonomy" id="225164"/>
    <lineage>
        <taxon>Eukaryota</taxon>
        <taxon>Metazoa</taxon>
        <taxon>Spiralia</taxon>
        <taxon>Lophotrochozoa</taxon>
        <taxon>Mollusca</taxon>
        <taxon>Gastropoda</taxon>
        <taxon>Patellogastropoda</taxon>
        <taxon>Lottioidea</taxon>
        <taxon>Lottiidae</taxon>
        <taxon>Lottia</taxon>
    </lineage>
</organism>
<dbReference type="PROSITE" id="PS51352">
    <property type="entry name" value="THIOREDOXIN_2"/>
    <property type="match status" value="1"/>
</dbReference>
<feature type="transmembrane region" description="Helical" evidence="7">
    <location>
        <begin position="352"/>
        <end position="373"/>
    </location>
</feature>
<proteinExistence type="predicted"/>
<comment type="function">
    <text evidence="5">Probable disulfide isomerase, which participates in the folding of proteins containing disulfide bonds. May act as a dithiol oxidase. Acts as a regulator of endoplasmic reticulum-mitochondria contact sites via its ability to regulate redox signals.</text>
</comment>
<sequence length="422" mass="48245">MRKNGMWLIEFYAPWCGHCRKLEPVYRQVFTELKNSGSGVIVSKIDATRYSNVASEFDVRGFPTLKFVNGDKVYTHRGDRSKEDILDFVNKAKGPAVRNIASVGKFNEIKTLHGKSVFFMFVGNGDENDDLFKKYSSLAEKHIIESYFYSGPKNSLPDKVTIKTFPTVLVFKDKNIFEFDVGESEVVTKDKLEKWLNRERFPAFPKVQGGGLNELVTAAKYLVIVVVNKDSSVKNECKKVKKVVSNVALNHRQKYHQDFQFLWMPDEETANSITMSFLNIPSIVVLETASQLHYISDKNVTDLTEQSIQDFLDGIKVGKVDAYGGTGFLSKLKRAGFDFLTTVLSIWQASRWLFLLMFGLPTVIISVVCYSLCCMETIDEGVNSDDEDMDEYEGQRRELEENEENDQQENHEPPKIDHEKYE</sequence>
<dbReference type="Gene3D" id="3.40.30.10">
    <property type="entry name" value="Glutaredoxin"/>
    <property type="match status" value="2"/>
</dbReference>
<dbReference type="KEGG" id="lgi:LOTGIDRAFT_206090"/>
<gene>
    <name evidence="9" type="ORF">LOTGIDRAFT_206090</name>
</gene>
<dbReference type="STRING" id="225164.V4B8B0"/>
<dbReference type="HOGENOM" id="CLU_040429_0_0_1"/>
<dbReference type="OMA" id="GIEMRNM"/>
<keyword evidence="10" id="KW-1185">Reference proteome</keyword>
<protein>
    <recommendedName>
        <fullName evidence="8">Thioredoxin domain-containing protein</fullName>
    </recommendedName>
</protein>
<dbReference type="GO" id="GO:0005789">
    <property type="term" value="C:endoplasmic reticulum membrane"/>
    <property type="evidence" value="ECO:0007669"/>
    <property type="project" value="UniProtKB-SubCell"/>
</dbReference>
<keyword evidence="2 7" id="KW-0812">Transmembrane</keyword>
<feature type="region of interest" description="Disordered" evidence="6">
    <location>
        <begin position="383"/>
        <end position="422"/>
    </location>
</feature>
<comment type="subcellular location">
    <subcellularLocation>
        <location evidence="1">Endoplasmic reticulum membrane</location>
        <topology evidence="1">Single-pass membrane protein</topology>
    </subcellularLocation>
</comment>
<evidence type="ECO:0000256" key="4">
    <source>
        <dbReference type="ARBA" id="ARBA00023136"/>
    </source>
</evidence>
<evidence type="ECO:0000256" key="6">
    <source>
        <dbReference type="SAM" id="MobiDB-lite"/>
    </source>
</evidence>
<evidence type="ECO:0000256" key="1">
    <source>
        <dbReference type="ARBA" id="ARBA00004389"/>
    </source>
</evidence>
<accession>V4B8B0</accession>
<dbReference type="PROSITE" id="PS00194">
    <property type="entry name" value="THIOREDOXIN_1"/>
    <property type="match status" value="1"/>
</dbReference>